<gene>
    <name evidence="1" type="ORF">LCGC14_1792720</name>
</gene>
<organism evidence="1">
    <name type="scientific">marine sediment metagenome</name>
    <dbReference type="NCBI Taxonomy" id="412755"/>
    <lineage>
        <taxon>unclassified sequences</taxon>
        <taxon>metagenomes</taxon>
        <taxon>ecological metagenomes</taxon>
    </lineage>
</organism>
<comment type="caution">
    <text evidence="1">The sequence shown here is derived from an EMBL/GenBank/DDBJ whole genome shotgun (WGS) entry which is preliminary data.</text>
</comment>
<dbReference type="Pfam" id="PF13489">
    <property type="entry name" value="Methyltransf_23"/>
    <property type="match status" value="1"/>
</dbReference>
<dbReference type="PANTHER" id="PTHR43861">
    <property type="entry name" value="TRANS-ACONITATE 2-METHYLTRANSFERASE-RELATED"/>
    <property type="match status" value="1"/>
</dbReference>
<dbReference type="AlphaFoldDB" id="A0A0F9GS13"/>
<accession>A0A0F9GS13</accession>
<proteinExistence type="predicted"/>
<dbReference type="SUPFAM" id="SSF53335">
    <property type="entry name" value="S-adenosyl-L-methionine-dependent methyltransferases"/>
    <property type="match status" value="1"/>
</dbReference>
<dbReference type="InterPro" id="IPR029063">
    <property type="entry name" value="SAM-dependent_MTases_sf"/>
</dbReference>
<name>A0A0F9GS13_9ZZZZ</name>
<reference evidence="1" key="1">
    <citation type="journal article" date="2015" name="Nature">
        <title>Complex archaea that bridge the gap between prokaryotes and eukaryotes.</title>
        <authorList>
            <person name="Spang A."/>
            <person name="Saw J.H."/>
            <person name="Jorgensen S.L."/>
            <person name="Zaremba-Niedzwiedzka K."/>
            <person name="Martijn J."/>
            <person name="Lind A.E."/>
            <person name="van Eijk R."/>
            <person name="Schleper C."/>
            <person name="Guy L."/>
            <person name="Ettema T.J."/>
        </authorList>
    </citation>
    <scope>NUCLEOTIDE SEQUENCE</scope>
</reference>
<evidence type="ECO:0000313" key="1">
    <source>
        <dbReference type="EMBL" id="KKM01609.1"/>
    </source>
</evidence>
<evidence type="ECO:0008006" key="2">
    <source>
        <dbReference type="Google" id="ProtNLM"/>
    </source>
</evidence>
<dbReference type="EMBL" id="LAZR01017151">
    <property type="protein sequence ID" value="KKM01609.1"/>
    <property type="molecule type" value="Genomic_DNA"/>
</dbReference>
<protein>
    <recommendedName>
        <fullName evidence="2">Methyltransferase type 11 domain-containing protein</fullName>
    </recommendedName>
</protein>
<sequence>MSCYICERKENSRVKGIVRDIPELKILKCTNCGLVYLENFNHIDKDYYKNAGMNDYGSLEEYAKSCIDNDLWRIEKYKSLFRTKTILDFGSGLGGFIKGMLQHTSIYGCEIDPSWQNVNSSIGAWMYDNIEEIPDNYFDYITLFHVLEHLKDPKEVLKKLKPKLKKSGTIIVEVPNADDALLTLYDCEAFQNFTYWSCHLYLFNQYNLMRLIEQSGLKCSNIIQAQRYPLSNHMYWLAKGKPGGHKIWNCLDYNESNEWYENKLAKIGKCDTLVALVKV</sequence>
<dbReference type="Gene3D" id="3.40.50.150">
    <property type="entry name" value="Vaccinia Virus protein VP39"/>
    <property type="match status" value="1"/>
</dbReference>